<dbReference type="InterPro" id="IPR036390">
    <property type="entry name" value="WH_DNA-bd_sf"/>
</dbReference>
<evidence type="ECO:0000256" key="2">
    <source>
        <dbReference type="ARBA" id="ARBA00023125"/>
    </source>
</evidence>
<keyword evidence="3" id="KW-0804">Transcription</keyword>
<gene>
    <name evidence="5" type="ORF">DA792_14370</name>
</gene>
<dbReference type="GO" id="GO:0003677">
    <property type="term" value="F:DNA binding"/>
    <property type="evidence" value="ECO:0007669"/>
    <property type="project" value="UniProtKB-KW"/>
</dbReference>
<reference evidence="5 6" key="1">
    <citation type="submission" date="2018-03" db="EMBL/GenBank/DDBJ databases">
        <title>The Complete Genome of Celeribacter baekdonensis strain LH4, a Thiosulfate-Oxidizing Alphaproteobacterium Isolated from Gulf of Mexico Continental Slope Sediments.</title>
        <authorList>
            <person name="Flood B.E."/>
            <person name="Bailey J.V."/>
            <person name="Leprich D."/>
        </authorList>
    </citation>
    <scope>NUCLEOTIDE SEQUENCE [LARGE SCALE GENOMIC DNA]</scope>
    <source>
        <strain evidence="5 6">LH4</strain>
    </source>
</reference>
<sequence>MDMMPEPLRARERAERIHADIRSRICMLDYPPGMKLSETALAAELGISRTPIRRVLARLEDEGLVTSVHGVGTMVTNVDYSEMSQVYRLRKELVLLQTSLDPVQPDAAFLQRFRALHARAEGLKSAPSARDFSLLDQDTFLTLLDLTSNAPLRTMAERLYFRTARIWLQQVTSSHIDLMQEIGIYARELQDILGALELGDLDAVGHIRRGHISMSFARMRV</sequence>
<dbReference type="SUPFAM" id="SSF46785">
    <property type="entry name" value="Winged helix' DNA-binding domain"/>
    <property type="match status" value="1"/>
</dbReference>
<dbReference type="Proteomes" id="UP000241447">
    <property type="component" value="Chromosome"/>
</dbReference>
<accession>A0A2R4M4T3</accession>
<dbReference type="SUPFAM" id="SSF48008">
    <property type="entry name" value="GntR ligand-binding domain-like"/>
    <property type="match status" value="1"/>
</dbReference>
<keyword evidence="1" id="KW-0805">Transcription regulation</keyword>
<dbReference type="PRINTS" id="PR00035">
    <property type="entry name" value="HTHGNTR"/>
</dbReference>
<dbReference type="OrthoDB" id="7618373at2"/>
<dbReference type="InterPro" id="IPR036388">
    <property type="entry name" value="WH-like_DNA-bd_sf"/>
</dbReference>
<dbReference type="GO" id="GO:0003700">
    <property type="term" value="F:DNA-binding transcription factor activity"/>
    <property type="evidence" value="ECO:0007669"/>
    <property type="project" value="InterPro"/>
</dbReference>
<proteinExistence type="predicted"/>
<dbReference type="Pfam" id="PF00392">
    <property type="entry name" value="GntR"/>
    <property type="match status" value="1"/>
</dbReference>
<evidence type="ECO:0000256" key="1">
    <source>
        <dbReference type="ARBA" id="ARBA00023015"/>
    </source>
</evidence>
<dbReference type="AlphaFoldDB" id="A0A2R4M4T3"/>
<evidence type="ECO:0000313" key="6">
    <source>
        <dbReference type="Proteomes" id="UP000241447"/>
    </source>
</evidence>
<keyword evidence="2" id="KW-0238">DNA-binding</keyword>
<dbReference type="EMBL" id="CP028475">
    <property type="protein sequence ID" value="AVW92119.1"/>
    <property type="molecule type" value="Genomic_DNA"/>
</dbReference>
<protein>
    <submittedName>
        <fullName evidence="5">GntR family transcriptional regulator</fullName>
    </submittedName>
</protein>
<dbReference type="KEGG" id="cbak:DA792_14370"/>
<evidence type="ECO:0000256" key="3">
    <source>
        <dbReference type="ARBA" id="ARBA00023163"/>
    </source>
</evidence>
<dbReference type="CDD" id="cd07377">
    <property type="entry name" value="WHTH_GntR"/>
    <property type="match status" value="1"/>
</dbReference>
<dbReference type="PANTHER" id="PTHR43537">
    <property type="entry name" value="TRANSCRIPTIONAL REGULATOR, GNTR FAMILY"/>
    <property type="match status" value="1"/>
</dbReference>
<dbReference type="Gene3D" id="1.20.120.530">
    <property type="entry name" value="GntR ligand-binding domain-like"/>
    <property type="match status" value="1"/>
</dbReference>
<dbReference type="Gene3D" id="1.10.10.10">
    <property type="entry name" value="Winged helix-like DNA-binding domain superfamily/Winged helix DNA-binding domain"/>
    <property type="match status" value="1"/>
</dbReference>
<feature type="domain" description="HTH gntR-type" evidence="4">
    <location>
        <begin position="11"/>
        <end position="78"/>
    </location>
</feature>
<dbReference type="PROSITE" id="PS50949">
    <property type="entry name" value="HTH_GNTR"/>
    <property type="match status" value="1"/>
</dbReference>
<evidence type="ECO:0000313" key="5">
    <source>
        <dbReference type="EMBL" id="AVW92119.1"/>
    </source>
</evidence>
<dbReference type="InterPro" id="IPR000524">
    <property type="entry name" value="Tscrpt_reg_HTH_GntR"/>
</dbReference>
<dbReference type="SMART" id="SM00345">
    <property type="entry name" value="HTH_GNTR"/>
    <property type="match status" value="1"/>
</dbReference>
<dbReference type="PANTHER" id="PTHR43537:SF5">
    <property type="entry name" value="UXU OPERON TRANSCRIPTIONAL REGULATOR"/>
    <property type="match status" value="1"/>
</dbReference>
<evidence type="ECO:0000259" key="4">
    <source>
        <dbReference type="PROSITE" id="PS50949"/>
    </source>
</evidence>
<name>A0A2R4M4T3_9RHOB</name>
<dbReference type="InterPro" id="IPR011711">
    <property type="entry name" value="GntR_C"/>
</dbReference>
<dbReference type="Pfam" id="PF07729">
    <property type="entry name" value="FCD"/>
    <property type="match status" value="1"/>
</dbReference>
<dbReference type="InterPro" id="IPR008920">
    <property type="entry name" value="TF_FadR/GntR_C"/>
</dbReference>
<organism evidence="5 6">
    <name type="scientific">Celeribacter baekdonensis</name>
    <dbReference type="NCBI Taxonomy" id="875171"/>
    <lineage>
        <taxon>Bacteria</taxon>
        <taxon>Pseudomonadati</taxon>
        <taxon>Pseudomonadota</taxon>
        <taxon>Alphaproteobacteria</taxon>
        <taxon>Rhodobacterales</taxon>
        <taxon>Roseobacteraceae</taxon>
        <taxon>Celeribacter</taxon>
    </lineage>
</organism>